<evidence type="ECO:0000313" key="2">
    <source>
        <dbReference type="Proteomes" id="UP000238157"/>
    </source>
</evidence>
<dbReference type="AlphaFoldDB" id="A0A2T0WQN5"/>
<organism evidence="1 2">
    <name type="scientific">Mongoliibacter ruber</name>
    <dbReference type="NCBI Taxonomy" id="1750599"/>
    <lineage>
        <taxon>Bacteria</taxon>
        <taxon>Pseudomonadati</taxon>
        <taxon>Bacteroidota</taxon>
        <taxon>Cytophagia</taxon>
        <taxon>Cytophagales</taxon>
        <taxon>Cyclobacteriaceae</taxon>
        <taxon>Mongoliibacter</taxon>
    </lineage>
</organism>
<dbReference type="Proteomes" id="UP000238157">
    <property type="component" value="Unassembled WGS sequence"/>
</dbReference>
<protein>
    <submittedName>
        <fullName evidence="1">Uncharacterized protein</fullName>
    </submittedName>
</protein>
<comment type="caution">
    <text evidence="1">The sequence shown here is derived from an EMBL/GenBank/DDBJ whole genome shotgun (WGS) entry which is preliminary data.</text>
</comment>
<gene>
    <name evidence="1" type="ORF">CLW00_103138</name>
</gene>
<sequence length="96" mass="10996">MNPVEVISDLHIEGENFQIDVLSNKEEIAVAINGASIPKVGLPLKQLFSLVKNQPFSTNQTISVVYNQKEIYHSGKSLFSRYNYLFLLRTFFKNLF</sequence>
<name>A0A2T0WQN5_9BACT</name>
<proteinExistence type="predicted"/>
<accession>A0A2T0WQN5</accession>
<evidence type="ECO:0000313" key="1">
    <source>
        <dbReference type="EMBL" id="PRY89018.1"/>
    </source>
</evidence>
<keyword evidence="2" id="KW-1185">Reference proteome</keyword>
<reference evidence="1 2" key="1">
    <citation type="submission" date="2018-03" db="EMBL/GenBank/DDBJ databases">
        <title>Genomic Encyclopedia of Archaeal and Bacterial Type Strains, Phase II (KMG-II): from individual species to whole genera.</title>
        <authorList>
            <person name="Goeker M."/>
        </authorList>
    </citation>
    <scope>NUCLEOTIDE SEQUENCE [LARGE SCALE GENOMIC DNA]</scope>
    <source>
        <strain evidence="1 2">DSM 27929</strain>
    </source>
</reference>
<dbReference type="EMBL" id="PVTR01000003">
    <property type="protein sequence ID" value="PRY89018.1"/>
    <property type="molecule type" value="Genomic_DNA"/>
</dbReference>
<dbReference type="RefSeq" id="WP_106132808.1">
    <property type="nucleotide sequence ID" value="NZ_PVTR01000003.1"/>
</dbReference>
<dbReference type="OrthoDB" id="981557at2"/>